<evidence type="ECO:0000313" key="2">
    <source>
        <dbReference type="Proteomes" id="UP000003489"/>
    </source>
</evidence>
<dbReference type="EMBL" id="ABYW01000010">
    <property type="protein sequence ID" value="EEE42285.1"/>
    <property type="molecule type" value="Genomic_DNA"/>
</dbReference>
<dbReference type="AlphaFoldDB" id="B9AFP5"/>
<gene>
    <name evidence="1" type="ORF">METSMIALI_01195</name>
</gene>
<dbReference type="HOGENOM" id="CLU_3282936_0_0_2"/>
<evidence type="ECO:0000313" key="1">
    <source>
        <dbReference type="EMBL" id="EEE42285.1"/>
    </source>
</evidence>
<organism evidence="1 2">
    <name type="scientific">Methanobrevibacter smithii DSM 2375</name>
    <dbReference type="NCBI Taxonomy" id="483214"/>
    <lineage>
        <taxon>Archaea</taxon>
        <taxon>Methanobacteriati</taxon>
        <taxon>Methanobacteriota</taxon>
        <taxon>Methanomada group</taxon>
        <taxon>Methanobacteria</taxon>
        <taxon>Methanobacteriales</taxon>
        <taxon>Methanobacteriaceae</taxon>
        <taxon>Methanobrevibacter</taxon>
    </lineage>
</organism>
<proteinExistence type="predicted"/>
<sequence length="40" mass="4619">MKKVLLKIKQMEENIKGNQPISIVDPEAHSMLDKNNKWGI</sequence>
<name>B9AFP5_METSM</name>
<comment type="caution">
    <text evidence="1">The sequence shown here is derived from an EMBL/GenBank/DDBJ whole genome shotgun (WGS) entry which is preliminary data.</text>
</comment>
<dbReference type="Proteomes" id="UP000003489">
    <property type="component" value="Unassembled WGS sequence"/>
</dbReference>
<protein>
    <submittedName>
        <fullName evidence="1">Uncharacterized protein</fullName>
    </submittedName>
</protein>
<dbReference type="PATRIC" id="fig|483214.13.peg.1146"/>
<reference evidence="1 2" key="2">
    <citation type="submission" date="2008-11" db="EMBL/GenBank/DDBJ databases">
        <title>Draft genome sequence of Methanobrevibacter smithii (DSM 2375).</title>
        <authorList>
            <person name="Sudarsanam P."/>
            <person name="Ley R."/>
            <person name="Guruge J."/>
            <person name="Turnbaugh P.J."/>
            <person name="Mahowald M."/>
            <person name="Liep D."/>
            <person name="Gordon J."/>
        </authorList>
    </citation>
    <scope>NUCLEOTIDE SEQUENCE [LARGE SCALE GENOMIC DNA]</scope>
    <source>
        <strain evidence="1 2">DSM 2375</strain>
    </source>
</reference>
<reference evidence="1 2" key="1">
    <citation type="submission" date="2008-10" db="EMBL/GenBank/DDBJ databases">
        <authorList>
            <person name="Fulton L."/>
            <person name="Clifton S."/>
            <person name="Fulton B."/>
            <person name="Xu J."/>
            <person name="Minx P."/>
            <person name="Pepin K.H."/>
            <person name="Johnson M."/>
            <person name="Bhonagiri V."/>
            <person name="Nash W.E."/>
            <person name="Mardis E.R."/>
            <person name="Wilson R.K."/>
        </authorList>
    </citation>
    <scope>NUCLEOTIDE SEQUENCE [LARGE SCALE GENOMIC DNA]</scope>
    <source>
        <strain evidence="1 2">DSM 2375</strain>
    </source>
</reference>
<accession>B9AFP5</accession>